<dbReference type="STRING" id="945553.A0A0D2P3T6"/>
<dbReference type="AlphaFoldDB" id="A0A0D2P3T6"/>
<gene>
    <name evidence="1" type="ORF">HYPSUDRAFT_48619</name>
</gene>
<reference evidence="2" key="1">
    <citation type="submission" date="2014-04" db="EMBL/GenBank/DDBJ databases">
        <title>Evolutionary Origins and Diversification of the Mycorrhizal Mutualists.</title>
        <authorList>
            <consortium name="DOE Joint Genome Institute"/>
            <consortium name="Mycorrhizal Genomics Consortium"/>
            <person name="Kohler A."/>
            <person name="Kuo A."/>
            <person name="Nagy L.G."/>
            <person name="Floudas D."/>
            <person name="Copeland A."/>
            <person name="Barry K.W."/>
            <person name="Cichocki N."/>
            <person name="Veneault-Fourrey C."/>
            <person name="LaButti K."/>
            <person name="Lindquist E.A."/>
            <person name="Lipzen A."/>
            <person name="Lundell T."/>
            <person name="Morin E."/>
            <person name="Murat C."/>
            <person name="Riley R."/>
            <person name="Ohm R."/>
            <person name="Sun H."/>
            <person name="Tunlid A."/>
            <person name="Henrissat B."/>
            <person name="Grigoriev I.V."/>
            <person name="Hibbett D.S."/>
            <person name="Martin F."/>
        </authorList>
    </citation>
    <scope>NUCLEOTIDE SEQUENCE [LARGE SCALE GENOMIC DNA]</scope>
    <source>
        <strain evidence="2">FD-334 SS-4</strain>
    </source>
</reference>
<name>A0A0D2P3T6_HYPSF</name>
<keyword evidence="2" id="KW-1185">Reference proteome</keyword>
<evidence type="ECO:0000313" key="1">
    <source>
        <dbReference type="EMBL" id="KJA15165.1"/>
    </source>
</evidence>
<proteinExistence type="predicted"/>
<sequence>MRRGADPKAAQAIDVLMKAFEHDPVANGVVGGKAALKHLTYSTVVRATILAGQLHVAVGADDAVVGTACWYPPGTDFLAE</sequence>
<dbReference type="OrthoDB" id="61113at2759"/>
<dbReference type="Proteomes" id="UP000054270">
    <property type="component" value="Unassembled WGS sequence"/>
</dbReference>
<dbReference type="EMBL" id="KN817652">
    <property type="protein sequence ID" value="KJA15165.1"/>
    <property type="molecule type" value="Genomic_DNA"/>
</dbReference>
<accession>A0A0D2P3T6</accession>
<protein>
    <submittedName>
        <fullName evidence="1">Uncharacterized protein</fullName>
    </submittedName>
</protein>
<organism evidence="1 2">
    <name type="scientific">Hypholoma sublateritium (strain FD-334 SS-4)</name>
    <dbReference type="NCBI Taxonomy" id="945553"/>
    <lineage>
        <taxon>Eukaryota</taxon>
        <taxon>Fungi</taxon>
        <taxon>Dikarya</taxon>
        <taxon>Basidiomycota</taxon>
        <taxon>Agaricomycotina</taxon>
        <taxon>Agaricomycetes</taxon>
        <taxon>Agaricomycetidae</taxon>
        <taxon>Agaricales</taxon>
        <taxon>Agaricineae</taxon>
        <taxon>Strophariaceae</taxon>
        <taxon>Hypholoma</taxon>
    </lineage>
</organism>
<evidence type="ECO:0000313" key="2">
    <source>
        <dbReference type="Proteomes" id="UP000054270"/>
    </source>
</evidence>
<dbReference type="Gene3D" id="3.40.630.30">
    <property type="match status" value="1"/>
</dbReference>